<proteinExistence type="predicted"/>
<accession>A0AAW1DP04</accession>
<dbReference type="SUPFAM" id="SSF52058">
    <property type="entry name" value="L domain-like"/>
    <property type="match status" value="1"/>
</dbReference>
<gene>
    <name evidence="3" type="ORF">O3M35_005408</name>
</gene>
<keyword evidence="4" id="KW-1185">Reference proteome</keyword>
<dbReference type="SUPFAM" id="SSF50729">
    <property type="entry name" value="PH domain-like"/>
    <property type="match status" value="1"/>
</dbReference>
<protein>
    <recommendedName>
        <fullName evidence="2">PHLPP-like RA domain-containing protein</fullName>
    </recommendedName>
</protein>
<dbReference type="AlphaFoldDB" id="A0AAW1DP04"/>
<keyword evidence="1" id="KW-0479">Metal-binding</keyword>
<evidence type="ECO:0000256" key="1">
    <source>
        <dbReference type="ARBA" id="ARBA00022723"/>
    </source>
</evidence>
<evidence type="ECO:0000313" key="4">
    <source>
        <dbReference type="Proteomes" id="UP001461498"/>
    </source>
</evidence>
<dbReference type="GO" id="GO:0046872">
    <property type="term" value="F:metal ion binding"/>
    <property type="evidence" value="ECO:0007669"/>
    <property type="project" value="UniProtKB-KW"/>
</dbReference>
<reference evidence="3 4" key="1">
    <citation type="submission" date="2022-12" db="EMBL/GenBank/DDBJ databases">
        <title>Chromosome-level genome assembly of true bugs.</title>
        <authorList>
            <person name="Ma L."/>
            <person name="Li H."/>
        </authorList>
    </citation>
    <scope>NUCLEOTIDE SEQUENCE [LARGE SCALE GENOMIC DNA]</scope>
    <source>
        <strain evidence="3">Lab_2022b</strain>
    </source>
</reference>
<feature type="domain" description="PHLPP-like RA" evidence="2">
    <location>
        <begin position="2"/>
        <end position="54"/>
    </location>
</feature>
<evidence type="ECO:0000313" key="3">
    <source>
        <dbReference type="EMBL" id="KAK9510672.1"/>
    </source>
</evidence>
<dbReference type="Pfam" id="PF23010">
    <property type="entry name" value="RA_3"/>
    <property type="match status" value="1"/>
</dbReference>
<evidence type="ECO:0000259" key="2">
    <source>
        <dbReference type="Pfam" id="PF23010"/>
    </source>
</evidence>
<dbReference type="InterPro" id="IPR055071">
    <property type="entry name" value="RA_PHLPP-like"/>
</dbReference>
<dbReference type="Pfam" id="PF00560">
    <property type="entry name" value="LRR_1"/>
    <property type="match status" value="1"/>
</dbReference>
<dbReference type="Gene3D" id="3.80.10.10">
    <property type="entry name" value="Ribonuclease Inhibitor"/>
    <property type="match status" value="1"/>
</dbReference>
<sequence>MLVIKYGGEEPRPLDGDEKPLELQDQFLEKIGFTDPSRRARIGIDHDLRFLLAFNTGPKWSGRSGEVWLLKGLVLPQWKKRNIILRAGLMIIQPQEGREWCGGERIRVSRSSPSESPRAGRAVLKVISETDRSLYIGFDHRWQQNLWHSWLTQNSYFCYEKIAKSSKEVGRCEGDLSGLGLTTIPKDLKETCASPNILDLSSNRLTEEGCTGLESFNQLTRLCLADNRLERVPQIINRSNFPVLVSLDLSHNGIRHLPPSLAYMDRSTLTTLLFIFKL</sequence>
<organism evidence="3 4">
    <name type="scientific">Rhynocoris fuscipes</name>
    <dbReference type="NCBI Taxonomy" id="488301"/>
    <lineage>
        <taxon>Eukaryota</taxon>
        <taxon>Metazoa</taxon>
        <taxon>Ecdysozoa</taxon>
        <taxon>Arthropoda</taxon>
        <taxon>Hexapoda</taxon>
        <taxon>Insecta</taxon>
        <taxon>Pterygota</taxon>
        <taxon>Neoptera</taxon>
        <taxon>Paraneoptera</taxon>
        <taxon>Hemiptera</taxon>
        <taxon>Heteroptera</taxon>
        <taxon>Panheteroptera</taxon>
        <taxon>Cimicomorpha</taxon>
        <taxon>Reduviidae</taxon>
        <taxon>Harpactorinae</taxon>
        <taxon>Harpactorini</taxon>
        <taxon>Rhynocoris</taxon>
    </lineage>
</organism>
<dbReference type="EMBL" id="JAPXFL010000002">
    <property type="protein sequence ID" value="KAK9510672.1"/>
    <property type="molecule type" value="Genomic_DNA"/>
</dbReference>
<dbReference type="InterPro" id="IPR001611">
    <property type="entry name" value="Leu-rich_rpt"/>
</dbReference>
<comment type="caution">
    <text evidence="3">The sequence shown here is derived from an EMBL/GenBank/DDBJ whole genome shotgun (WGS) entry which is preliminary data.</text>
</comment>
<dbReference type="InterPro" id="IPR032675">
    <property type="entry name" value="LRR_dom_sf"/>
</dbReference>
<dbReference type="PROSITE" id="PS51450">
    <property type="entry name" value="LRR"/>
    <property type="match status" value="1"/>
</dbReference>
<name>A0AAW1DP04_9HEMI</name>
<dbReference type="Proteomes" id="UP001461498">
    <property type="component" value="Unassembled WGS sequence"/>
</dbReference>